<accession>A0ABR3G059</accession>
<protein>
    <submittedName>
        <fullName evidence="2">Uncharacterized protein</fullName>
    </submittedName>
</protein>
<sequence>MHFTKTLISLVTIATLALIPSVSGDVGVHCGTTDDATLSDCHALVDDEGAWNAAFNTGNTCSFVNPFGPLGPLPQTAWNVACKGDCCVYVAGVTGGDVISRDQTRQEAQGLLGCGDAGANKINGMQKFDDGHGVCFSNGNGCGDCFDDAGECFGKPRQTGPAC</sequence>
<evidence type="ECO:0000313" key="3">
    <source>
        <dbReference type="Proteomes" id="UP001465976"/>
    </source>
</evidence>
<evidence type="ECO:0000256" key="1">
    <source>
        <dbReference type="SAM" id="SignalP"/>
    </source>
</evidence>
<dbReference type="EMBL" id="JBAHYK010000014">
    <property type="protein sequence ID" value="KAL0581216.1"/>
    <property type="molecule type" value="Genomic_DNA"/>
</dbReference>
<proteinExistence type="predicted"/>
<comment type="caution">
    <text evidence="2">The sequence shown here is derived from an EMBL/GenBank/DDBJ whole genome shotgun (WGS) entry which is preliminary data.</text>
</comment>
<evidence type="ECO:0000313" key="2">
    <source>
        <dbReference type="EMBL" id="KAL0581216.1"/>
    </source>
</evidence>
<reference evidence="2 3" key="1">
    <citation type="submission" date="2024-02" db="EMBL/GenBank/DDBJ databases">
        <title>A draft genome for the cacao thread blight pathogen Marasmius crinis-equi.</title>
        <authorList>
            <person name="Cohen S.P."/>
            <person name="Baruah I.K."/>
            <person name="Amoako-Attah I."/>
            <person name="Bukari Y."/>
            <person name="Meinhardt L.W."/>
            <person name="Bailey B.A."/>
        </authorList>
    </citation>
    <scope>NUCLEOTIDE SEQUENCE [LARGE SCALE GENOMIC DNA]</scope>
    <source>
        <strain evidence="2 3">GH-76</strain>
    </source>
</reference>
<keyword evidence="3" id="KW-1185">Reference proteome</keyword>
<feature type="chain" id="PRO_5046972088" evidence="1">
    <location>
        <begin position="25"/>
        <end position="163"/>
    </location>
</feature>
<organism evidence="2 3">
    <name type="scientific">Marasmius crinis-equi</name>
    <dbReference type="NCBI Taxonomy" id="585013"/>
    <lineage>
        <taxon>Eukaryota</taxon>
        <taxon>Fungi</taxon>
        <taxon>Dikarya</taxon>
        <taxon>Basidiomycota</taxon>
        <taxon>Agaricomycotina</taxon>
        <taxon>Agaricomycetes</taxon>
        <taxon>Agaricomycetidae</taxon>
        <taxon>Agaricales</taxon>
        <taxon>Marasmiineae</taxon>
        <taxon>Marasmiaceae</taxon>
        <taxon>Marasmius</taxon>
    </lineage>
</organism>
<dbReference type="Proteomes" id="UP001465976">
    <property type="component" value="Unassembled WGS sequence"/>
</dbReference>
<name>A0ABR3G059_9AGAR</name>
<gene>
    <name evidence="2" type="ORF">V5O48_000804</name>
</gene>
<keyword evidence="1" id="KW-0732">Signal</keyword>
<feature type="signal peptide" evidence="1">
    <location>
        <begin position="1"/>
        <end position="24"/>
    </location>
</feature>